<dbReference type="Proteomes" id="UP000288024">
    <property type="component" value="Unassembled WGS sequence"/>
</dbReference>
<gene>
    <name evidence="1" type="ORF">EM808_21420</name>
</gene>
<organism evidence="1 2">
    <name type="scientific">Niallia taxi</name>
    <dbReference type="NCBI Taxonomy" id="2499688"/>
    <lineage>
        <taxon>Bacteria</taxon>
        <taxon>Bacillati</taxon>
        <taxon>Bacillota</taxon>
        <taxon>Bacilli</taxon>
        <taxon>Bacillales</taxon>
        <taxon>Bacillaceae</taxon>
        <taxon>Niallia</taxon>
    </lineage>
</organism>
<keyword evidence="2" id="KW-1185">Reference proteome</keyword>
<evidence type="ECO:0000313" key="1">
    <source>
        <dbReference type="EMBL" id="RVT58488.1"/>
    </source>
</evidence>
<comment type="caution">
    <text evidence="1">The sequence shown here is derived from an EMBL/GenBank/DDBJ whole genome shotgun (WGS) entry which is preliminary data.</text>
</comment>
<dbReference type="Gene3D" id="4.10.280.10">
    <property type="entry name" value="Helix-loop-helix DNA-binding domain"/>
    <property type="match status" value="1"/>
</dbReference>
<reference evidence="1 2" key="1">
    <citation type="submission" date="2019-01" db="EMBL/GenBank/DDBJ databases">
        <title>Bacillus sp. M5HDSG1-1, whole genome shotgun sequence.</title>
        <authorList>
            <person name="Tuo L."/>
        </authorList>
    </citation>
    <scope>NUCLEOTIDE SEQUENCE [LARGE SCALE GENOMIC DNA]</scope>
    <source>
        <strain evidence="1 2">M5HDSG1-1</strain>
    </source>
</reference>
<sequence length="52" mass="6125">MCEQKLLKDIEEHREKMIYLANLTSFSHPKVIDISAKLDELLNKYDSFIKAN</sequence>
<dbReference type="GO" id="GO:0046983">
    <property type="term" value="F:protein dimerization activity"/>
    <property type="evidence" value="ECO:0007669"/>
    <property type="project" value="InterPro"/>
</dbReference>
<dbReference type="Pfam" id="PF09388">
    <property type="entry name" value="SpoOE-like"/>
    <property type="match status" value="1"/>
</dbReference>
<name>A0A437K5V3_9BACI</name>
<dbReference type="InterPro" id="IPR036638">
    <property type="entry name" value="HLH_DNA-bd_sf"/>
</dbReference>
<proteinExistence type="predicted"/>
<accession>A0A437K5V3</accession>
<dbReference type="InterPro" id="IPR037208">
    <property type="entry name" value="Spo0E-like_sf"/>
</dbReference>
<dbReference type="GO" id="GO:0043937">
    <property type="term" value="P:regulation of sporulation"/>
    <property type="evidence" value="ECO:0007669"/>
    <property type="project" value="InterPro"/>
</dbReference>
<dbReference type="RefSeq" id="WP_127740612.1">
    <property type="nucleotide sequence ID" value="NZ_CAJCKN010000012.1"/>
</dbReference>
<dbReference type="EMBL" id="RZTZ01000012">
    <property type="protein sequence ID" value="RVT58488.1"/>
    <property type="molecule type" value="Genomic_DNA"/>
</dbReference>
<evidence type="ECO:0000313" key="2">
    <source>
        <dbReference type="Proteomes" id="UP000288024"/>
    </source>
</evidence>
<dbReference type="SUPFAM" id="SSF140500">
    <property type="entry name" value="BAS1536-like"/>
    <property type="match status" value="1"/>
</dbReference>
<dbReference type="AlphaFoldDB" id="A0A437K5V3"/>
<dbReference type="GeneID" id="87619614"/>
<protein>
    <submittedName>
        <fullName evidence="1">Aspartyl-phosphate phosphatase Spo0E family protein</fullName>
    </submittedName>
</protein>
<dbReference type="InterPro" id="IPR018540">
    <property type="entry name" value="Spo0E-like"/>
</dbReference>